<keyword evidence="2" id="KW-1185">Reference proteome</keyword>
<dbReference type="Gene3D" id="1.10.10.1150">
    <property type="entry name" value="Coenzyme PQQ synthesis protein D (PqqD)"/>
    <property type="match status" value="1"/>
</dbReference>
<sequence length="97" mass="10256">MSEPEVVRQIRADVAWMGGDGRFVALTLSAPESLPLLLADSAALVWQVLTDGPQDESDIVARVAAAAGVETEVVAEDVAAFLRQLERLALVARTAPT</sequence>
<evidence type="ECO:0000313" key="1">
    <source>
        <dbReference type="EMBL" id="XAN06506.1"/>
    </source>
</evidence>
<dbReference type="Pfam" id="PF05402">
    <property type="entry name" value="PqqD"/>
    <property type="match status" value="1"/>
</dbReference>
<proteinExistence type="predicted"/>
<accession>A0ABZ3FKF1</accession>
<protein>
    <submittedName>
        <fullName evidence="1">PqqD family peptide modification chaperone</fullName>
    </submittedName>
</protein>
<reference evidence="1 2" key="1">
    <citation type="submission" date="2024-04" db="EMBL/GenBank/DDBJ databases">
        <title>Isolation of an actinomycete strain from pig manure.</title>
        <authorList>
            <person name="Gong T."/>
            <person name="Yu Z."/>
            <person name="An M."/>
            <person name="Wei C."/>
            <person name="Yang W."/>
            <person name="Liu L."/>
        </authorList>
    </citation>
    <scope>NUCLEOTIDE SEQUENCE [LARGE SCALE GENOMIC DNA]</scope>
    <source>
        <strain evidence="1 2">ZF39</strain>
    </source>
</reference>
<dbReference type="InterPro" id="IPR041881">
    <property type="entry name" value="PqqD_sf"/>
</dbReference>
<dbReference type="Proteomes" id="UP001442841">
    <property type="component" value="Chromosome"/>
</dbReference>
<name>A0ABZ3FKF1_9ACTN</name>
<evidence type="ECO:0000313" key="2">
    <source>
        <dbReference type="Proteomes" id="UP001442841"/>
    </source>
</evidence>
<gene>
    <name evidence="1" type="ORF">AADG42_04000</name>
</gene>
<organism evidence="1 2">
    <name type="scientific">Ammonicoccus fulvus</name>
    <dbReference type="NCBI Taxonomy" id="3138240"/>
    <lineage>
        <taxon>Bacteria</taxon>
        <taxon>Bacillati</taxon>
        <taxon>Actinomycetota</taxon>
        <taxon>Actinomycetes</taxon>
        <taxon>Propionibacteriales</taxon>
        <taxon>Propionibacteriaceae</taxon>
        <taxon>Ammonicoccus</taxon>
    </lineage>
</organism>
<dbReference type="EMBL" id="CP154795">
    <property type="protein sequence ID" value="XAN06506.1"/>
    <property type="molecule type" value="Genomic_DNA"/>
</dbReference>
<dbReference type="InterPro" id="IPR008792">
    <property type="entry name" value="PQQD"/>
</dbReference>
<dbReference type="RefSeq" id="WP_425307935.1">
    <property type="nucleotide sequence ID" value="NZ_CP154795.1"/>
</dbReference>